<dbReference type="RefSeq" id="WP_188666464.1">
    <property type="nucleotide sequence ID" value="NZ_BMHV01000026.1"/>
</dbReference>
<evidence type="ECO:0000256" key="1">
    <source>
        <dbReference type="SAM" id="Phobius"/>
    </source>
</evidence>
<feature type="transmembrane region" description="Helical" evidence="1">
    <location>
        <begin position="71"/>
        <end position="88"/>
    </location>
</feature>
<proteinExistence type="predicted"/>
<name>A0A917FEW1_9PROT</name>
<feature type="transmembrane region" description="Helical" evidence="1">
    <location>
        <begin position="43"/>
        <end position="65"/>
    </location>
</feature>
<organism evidence="2 3">
    <name type="scientific">Terasakiella brassicae</name>
    <dbReference type="NCBI Taxonomy" id="1634917"/>
    <lineage>
        <taxon>Bacteria</taxon>
        <taxon>Pseudomonadati</taxon>
        <taxon>Pseudomonadota</taxon>
        <taxon>Alphaproteobacteria</taxon>
        <taxon>Rhodospirillales</taxon>
        <taxon>Terasakiellaceae</taxon>
        <taxon>Terasakiella</taxon>
    </lineage>
</organism>
<gene>
    <name evidence="2" type="ORF">GCM10011332_28470</name>
</gene>
<evidence type="ECO:0000313" key="3">
    <source>
        <dbReference type="Proteomes" id="UP000632498"/>
    </source>
</evidence>
<dbReference type="Proteomes" id="UP000632498">
    <property type="component" value="Unassembled WGS sequence"/>
</dbReference>
<accession>A0A917FEW1</accession>
<protein>
    <submittedName>
        <fullName evidence="2">Uncharacterized protein</fullName>
    </submittedName>
</protein>
<keyword evidence="1" id="KW-0812">Transmembrane</keyword>
<reference evidence="2" key="1">
    <citation type="journal article" date="2014" name="Int. J. Syst. Evol. Microbiol.">
        <title>Complete genome sequence of Corynebacterium casei LMG S-19264T (=DSM 44701T), isolated from a smear-ripened cheese.</title>
        <authorList>
            <consortium name="US DOE Joint Genome Institute (JGI-PGF)"/>
            <person name="Walter F."/>
            <person name="Albersmeier A."/>
            <person name="Kalinowski J."/>
            <person name="Ruckert C."/>
        </authorList>
    </citation>
    <scope>NUCLEOTIDE SEQUENCE</scope>
    <source>
        <strain evidence="2">CGMCC 1.15254</strain>
    </source>
</reference>
<keyword evidence="3" id="KW-1185">Reference proteome</keyword>
<keyword evidence="1" id="KW-0472">Membrane</keyword>
<sequence length="96" mass="10748">MYATIKSEVMTFFPFSNDATLIILGLLIWLVTGLIFRLPMTRLVCIAPLIMLTVAIEVADVMFLAQAPIRAVSDFAIMVFPISVIVFFQHQGWARA</sequence>
<reference evidence="2" key="2">
    <citation type="submission" date="2020-09" db="EMBL/GenBank/DDBJ databases">
        <authorList>
            <person name="Sun Q."/>
            <person name="Zhou Y."/>
        </authorList>
    </citation>
    <scope>NUCLEOTIDE SEQUENCE</scope>
    <source>
        <strain evidence="2">CGMCC 1.15254</strain>
    </source>
</reference>
<feature type="transmembrane region" description="Helical" evidence="1">
    <location>
        <begin position="19"/>
        <end position="36"/>
    </location>
</feature>
<dbReference type="AlphaFoldDB" id="A0A917FEW1"/>
<evidence type="ECO:0000313" key="2">
    <source>
        <dbReference type="EMBL" id="GGF72809.1"/>
    </source>
</evidence>
<dbReference type="EMBL" id="BMHV01000026">
    <property type="protein sequence ID" value="GGF72809.1"/>
    <property type="molecule type" value="Genomic_DNA"/>
</dbReference>
<keyword evidence="1" id="KW-1133">Transmembrane helix</keyword>
<comment type="caution">
    <text evidence="2">The sequence shown here is derived from an EMBL/GenBank/DDBJ whole genome shotgun (WGS) entry which is preliminary data.</text>
</comment>